<dbReference type="AlphaFoldDB" id="A0A090MM19"/>
<accession>A0A090MM19</accession>
<gene>
    <name evidence="2" type="ORF">BN961_00099</name>
</gene>
<dbReference type="OrthoDB" id="9812459at2"/>
<feature type="compositionally biased region" description="Basic and acidic residues" evidence="1">
    <location>
        <begin position="50"/>
        <end position="63"/>
    </location>
</feature>
<protein>
    <submittedName>
        <fullName evidence="2">Protein required for attachment to host cells</fullName>
    </submittedName>
</protein>
<sequence length="153" mass="17158">MTKLKLRPASLVLVADGTKALFLRNAGDEVFPNLIVAHAFKDNNPPTRDQGTDRPGRVHESATSRRSQVETTDWHIVEKHKFVEATAASLERYIEDEGVKSIVIVAPPRVVGALRATLPENIRKHILAEIEKDLTNQPVHEIEKYLTDYFLPG</sequence>
<dbReference type="Pfam" id="PF18856">
    <property type="entry name" value="baeRF_family12"/>
    <property type="match status" value="1"/>
</dbReference>
<evidence type="ECO:0000313" key="3">
    <source>
        <dbReference type="Proteomes" id="UP000035762"/>
    </source>
</evidence>
<dbReference type="InterPro" id="IPR041374">
    <property type="entry name" value="BaeRF_family12"/>
</dbReference>
<dbReference type="EMBL" id="CCAZ020000001">
    <property type="protein sequence ID" value="CEG06729.1"/>
    <property type="molecule type" value="Genomic_DNA"/>
</dbReference>
<name>A0A090MM19_AFIFE</name>
<dbReference type="STRING" id="1035.BN961_00099"/>
<keyword evidence="3" id="KW-1185">Reference proteome</keyword>
<reference evidence="2 3" key="1">
    <citation type="journal article" date="2014" name="Genome Announc.">
        <title>Genome Sequence of Afipia felis Strain 76713, Isolated in Hospital Water Using an Amoeba Co-Culture Procedure.</title>
        <authorList>
            <person name="Benamar S."/>
            <person name="La Scola B."/>
            <person name="Croce O."/>
        </authorList>
    </citation>
    <scope>NUCLEOTIDE SEQUENCE [LARGE SCALE GENOMIC DNA]</scope>
    <source>
        <strain evidence="2 3">76713</strain>
    </source>
</reference>
<dbReference type="Proteomes" id="UP000035762">
    <property type="component" value="Unassembled WGS sequence"/>
</dbReference>
<comment type="caution">
    <text evidence="2">The sequence shown here is derived from an EMBL/GenBank/DDBJ whole genome shotgun (WGS) entry which is preliminary data.</text>
</comment>
<organism evidence="2 3">
    <name type="scientific">Afipia felis</name>
    <name type="common">Cat scratch disease bacillus</name>
    <dbReference type="NCBI Taxonomy" id="1035"/>
    <lineage>
        <taxon>Bacteria</taxon>
        <taxon>Pseudomonadati</taxon>
        <taxon>Pseudomonadota</taxon>
        <taxon>Alphaproteobacteria</taxon>
        <taxon>Hyphomicrobiales</taxon>
        <taxon>Nitrobacteraceae</taxon>
        <taxon>Afipia</taxon>
    </lineage>
</organism>
<feature type="region of interest" description="Disordered" evidence="1">
    <location>
        <begin position="41"/>
        <end position="68"/>
    </location>
</feature>
<dbReference type="RefSeq" id="WP_009337666.1">
    <property type="nucleotide sequence ID" value="NZ_CCAZ020000001.1"/>
</dbReference>
<evidence type="ECO:0000256" key="1">
    <source>
        <dbReference type="SAM" id="MobiDB-lite"/>
    </source>
</evidence>
<proteinExistence type="predicted"/>
<evidence type="ECO:0000313" key="2">
    <source>
        <dbReference type="EMBL" id="CEG06729.1"/>
    </source>
</evidence>